<sequence length="178" mass="19212">TSIAYPKLNVKIAGGYGGLSDFKDGPTHHSICDLAIIRSIPNMTLIVPADAIETEKAVYAVAQYIGPVYLRLSRAEVPVIFDENYKMEIGKGNLLRDGTDMTFIATGIMVARVLKAAKILEKEEKISVRVVEIHTLKPLDVDIVIRAAEETGAIVTAEEHSVIGGLAGAVAEAELFHQ</sequence>
<dbReference type="AlphaFoldDB" id="X0ZU81"/>
<dbReference type="Pfam" id="PF02780">
    <property type="entry name" value="Transketolase_C"/>
    <property type="match status" value="1"/>
</dbReference>
<protein>
    <recommendedName>
        <fullName evidence="4">Transketolase-like pyrimidine-binding domain-containing protein</fullName>
    </recommendedName>
</protein>
<dbReference type="PANTHER" id="PTHR43825:SF1">
    <property type="entry name" value="TRANSKETOLASE-LIKE PYRIMIDINE-BINDING DOMAIN-CONTAINING PROTEIN"/>
    <property type="match status" value="1"/>
</dbReference>
<feature type="domain" description="Transketolase-like pyrimidine-binding" evidence="1">
    <location>
        <begin position="7"/>
        <end position="78"/>
    </location>
</feature>
<comment type="caution">
    <text evidence="3">The sequence shown here is derived from an EMBL/GenBank/DDBJ whole genome shotgun (WGS) entry which is preliminary data.</text>
</comment>
<dbReference type="InterPro" id="IPR009014">
    <property type="entry name" value="Transketo_C/PFOR_II"/>
</dbReference>
<dbReference type="Gene3D" id="3.40.50.970">
    <property type="match status" value="1"/>
</dbReference>
<dbReference type="InterPro" id="IPR029061">
    <property type="entry name" value="THDP-binding"/>
</dbReference>
<name>X0ZU81_9ZZZZ</name>
<evidence type="ECO:0000313" key="3">
    <source>
        <dbReference type="EMBL" id="GAG61532.1"/>
    </source>
</evidence>
<feature type="non-terminal residue" evidence="3">
    <location>
        <position position="1"/>
    </location>
</feature>
<proteinExistence type="predicted"/>
<dbReference type="InterPro" id="IPR005475">
    <property type="entry name" value="Transketolase-like_Pyr-bd"/>
</dbReference>
<feature type="domain" description="Transketolase C-terminal" evidence="2">
    <location>
        <begin position="90"/>
        <end position="173"/>
    </location>
</feature>
<dbReference type="Pfam" id="PF02779">
    <property type="entry name" value="Transket_pyr"/>
    <property type="match status" value="1"/>
</dbReference>
<accession>X0ZU81</accession>
<reference evidence="3" key="1">
    <citation type="journal article" date="2014" name="Front. Microbiol.">
        <title>High frequency of phylogenetically diverse reductive dehalogenase-homologous genes in deep subseafloor sedimentary metagenomes.</title>
        <authorList>
            <person name="Kawai M."/>
            <person name="Futagami T."/>
            <person name="Toyoda A."/>
            <person name="Takaki Y."/>
            <person name="Nishi S."/>
            <person name="Hori S."/>
            <person name="Arai W."/>
            <person name="Tsubouchi T."/>
            <person name="Morono Y."/>
            <person name="Uchiyama I."/>
            <person name="Ito T."/>
            <person name="Fujiyama A."/>
            <person name="Inagaki F."/>
            <person name="Takami H."/>
        </authorList>
    </citation>
    <scope>NUCLEOTIDE SEQUENCE</scope>
    <source>
        <strain evidence="3">Expedition CK06-06</strain>
    </source>
</reference>
<evidence type="ECO:0008006" key="4">
    <source>
        <dbReference type="Google" id="ProtNLM"/>
    </source>
</evidence>
<dbReference type="InterPro" id="IPR051157">
    <property type="entry name" value="PDH/Transketolase"/>
</dbReference>
<dbReference type="Gene3D" id="3.40.50.920">
    <property type="match status" value="1"/>
</dbReference>
<dbReference type="PANTHER" id="PTHR43825">
    <property type="entry name" value="PYRUVATE DEHYDROGENASE E1 COMPONENT"/>
    <property type="match status" value="1"/>
</dbReference>
<dbReference type="SUPFAM" id="SSF52518">
    <property type="entry name" value="Thiamin diphosphate-binding fold (THDP-binding)"/>
    <property type="match status" value="1"/>
</dbReference>
<evidence type="ECO:0000259" key="2">
    <source>
        <dbReference type="Pfam" id="PF02780"/>
    </source>
</evidence>
<evidence type="ECO:0000259" key="1">
    <source>
        <dbReference type="Pfam" id="PF02779"/>
    </source>
</evidence>
<dbReference type="CDD" id="cd07033">
    <property type="entry name" value="TPP_PYR_DXS_TK_like"/>
    <property type="match status" value="1"/>
</dbReference>
<dbReference type="EMBL" id="BART01002423">
    <property type="protein sequence ID" value="GAG61532.1"/>
    <property type="molecule type" value="Genomic_DNA"/>
</dbReference>
<gene>
    <name evidence="3" type="ORF">S01H4_07420</name>
</gene>
<organism evidence="3">
    <name type="scientific">marine sediment metagenome</name>
    <dbReference type="NCBI Taxonomy" id="412755"/>
    <lineage>
        <taxon>unclassified sequences</taxon>
        <taxon>metagenomes</taxon>
        <taxon>ecological metagenomes</taxon>
    </lineage>
</organism>
<dbReference type="SUPFAM" id="SSF52922">
    <property type="entry name" value="TK C-terminal domain-like"/>
    <property type="match status" value="1"/>
</dbReference>
<dbReference type="InterPro" id="IPR033248">
    <property type="entry name" value="Transketolase_C"/>
</dbReference>